<dbReference type="RefSeq" id="WP_185659393.1">
    <property type="nucleotide sequence ID" value="NZ_CAWPOO010000006.1"/>
</dbReference>
<evidence type="ECO:0000313" key="3">
    <source>
        <dbReference type="EMBL" id="MBC2605518.1"/>
    </source>
</evidence>
<keyword evidence="2" id="KW-0472">Membrane</keyword>
<comment type="caution">
    <text evidence="3">The sequence shown here is derived from an EMBL/GenBank/DDBJ whole genome shotgun (WGS) entry which is preliminary data.</text>
</comment>
<feature type="transmembrane region" description="Helical" evidence="2">
    <location>
        <begin position="12"/>
        <end position="36"/>
    </location>
</feature>
<keyword evidence="4" id="KW-1185">Reference proteome</keyword>
<feature type="coiled-coil region" evidence="1">
    <location>
        <begin position="50"/>
        <end position="168"/>
    </location>
</feature>
<organism evidence="3 4">
    <name type="scientific">Pelagicoccus albus</name>
    <dbReference type="NCBI Taxonomy" id="415222"/>
    <lineage>
        <taxon>Bacteria</taxon>
        <taxon>Pseudomonadati</taxon>
        <taxon>Verrucomicrobiota</taxon>
        <taxon>Opitutia</taxon>
        <taxon>Puniceicoccales</taxon>
        <taxon>Pelagicoccaceae</taxon>
        <taxon>Pelagicoccus</taxon>
    </lineage>
</organism>
<sequence length="466" mass="52878">MPLVLLKVAKWLLSKGAVLLLAGGVAVCVFALWIFIQKSYSSEGERVTELASLQERASELYAKLELAHSRLIEVGEDLEETRRRLEAAQSVIEYFDGILNRIERFITMSAAERAESEARLEEAKKQRDSLASKRKELLSEQAELRVDRIAFSEEARSLESRIGELELESSDFLEHLEESWTRLKPYLIVSLASIILVPIAWKLFAFYLWAPLLTLAGPIRLLKHDIPAPSLSSQGVSVRVQLQQENRLWVKESYLQASDESLKRRTRFLLNWSFPATCLAAGLTEMVEFSQEDEGEGSVTVSPQRKAELEVALLEVPEGSQVVVRPSCIAGLVSRGLEQVKISRRWRLFHPQAWLTFQFRYFIFEGPCALIVSGVRGVRFETLDTKVDKGRRSNQIATIGFTPNLAYGVVRAETFWTYFRGFNPLFDDVFRGRGVFLCQEISEEETTGAARFWGNFWSSVLKVLGV</sequence>
<keyword evidence="2" id="KW-1133">Transmembrane helix</keyword>
<evidence type="ECO:0000256" key="1">
    <source>
        <dbReference type="SAM" id="Coils"/>
    </source>
</evidence>
<evidence type="ECO:0000313" key="4">
    <source>
        <dbReference type="Proteomes" id="UP000526501"/>
    </source>
</evidence>
<evidence type="ECO:0000256" key="2">
    <source>
        <dbReference type="SAM" id="Phobius"/>
    </source>
</evidence>
<reference evidence="3 4" key="1">
    <citation type="submission" date="2020-07" db="EMBL/GenBank/DDBJ databases">
        <authorList>
            <person name="Feng X."/>
        </authorList>
    </citation>
    <scope>NUCLEOTIDE SEQUENCE [LARGE SCALE GENOMIC DNA]</scope>
    <source>
        <strain evidence="3 4">JCM23202</strain>
    </source>
</reference>
<feature type="transmembrane region" description="Helical" evidence="2">
    <location>
        <begin position="186"/>
        <end position="210"/>
    </location>
</feature>
<keyword evidence="2" id="KW-0812">Transmembrane</keyword>
<protein>
    <submittedName>
        <fullName evidence="3">Uncharacterized protein</fullName>
    </submittedName>
</protein>
<keyword evidence="1" id="KW-0175">Coiled coil</keyword>
<gene>
    <name evidence="3" type="ORF">H5P27_05630</name>
</gene>
<dbReference type="AlphaFoldDB" id="A0A7X1B6Y6"/>
<dbReference type="EMBL" id="JACHVC010000006">
    <property type="protein sequence ID" value="MBC2605518.1"/>
    <property type="molecule type" value="Genomic_DNA"/>
</dbReference>
<proteinExistence type="predicted"/>
<name>A0A7X1B6Y6_9BACT</name>
<accession>A0A7X1B6Y6</accession>
<dbReference type="Proteomes" id="UP000526501">
    <property type="component" value="Unassembled WGS sequence"/>
</dbReference>